<keyword evidence="1 4" id="KW-0808">Transferase</keyword>
<dbReference type="SMART" id="SM00563">
    <property type="entry name" value="PlsC"/>
    <property type="match status" value="1"/>
</dbReference>
<sequence>MLYRFGRGLFRIMFLVLFRLKAYGKENIPDEGPLIFCGNHRSTFDPPMLGSPIRRELYFMAKEELFRIPIFGGLIRRVHAFPVKRGGVSKDSIRLSIQLLKDGKAMCIFPEGSRNNAGGVGKKGAAMLALRSNAIVIPVAIIGDYKPFRRMAVYYGKPVDLSEYAQSTSDNLEAATDKIMSEIRAMVARYQA</sequence>
<dbReference type="GO" id="GO:0003841">
    <property type="term" value="F:1-acylglycerol-3-phosphate O-acyltransferase activity"/>
    <property type="evidence" value="ECO:0007669"/>
    <property type="project" value="TreeGrafter"/>
</dbReference>
<dbReference type="EMBL" id="CP034235">
    <property type="protein sequence ID" value="QGQ96904.1"/>
    <property type="molecule type" value="Genomic_DNA"/>
</dbReference>
<dbReference type="KEGG" id="ppsc:EHS13_19445"/>
<dbReference type="CDD" id="cd07989">
    <property type="entry name" value="LPLAT_AGPAT-like"/>
    <property type="match status" value="1"/>
</dbReference>
<dbReference type="RefSeq" id="WP_155702004.1">
    <property type="nucleotide sequence ID" value="NZ_CP034235.1"/>
</dbReference>
<reference evidence="5" key="1">
    <citation type="submission" date="2018-11" db="EMBL/GenBank/DDBJ databases">
        <title>Complete genome sequence of Paenibacillus sp. ML311-T8.</title>
        <authorList>
            <person name="Nam Y.-D."/>
            <person name="Kang J."/>
            <person name="Chung W.-H."/>
            <person name="Park Y.S."/>
        </authorList>
    </citation>
    <scope>NUCLEOTIDE SEQUENCE [LARGE SCALE GENOMIC DNA]</scope>
    <source>
        <strain evidence="5">ML311-T8</strain>
    </source>
</reference>
<dbReference type="PANTHER" id="PTHR10434:SF11">
    <property type="entry name" value="1-ACYL-SN-GLYCEROL-3-PHOSPHATE ACYLTRANSFERASE"/>
    <property type="match status" value="1"/>
</dbReference>
<name>A0A6B8RMC0_9BACL</name>
<proteinExistence type="predicted"/>
<dbReference type="OrthoDB" id="9803035at2"/>
<evidence type="ECO:0000256" key="1">
    <source>
        <dbReference type="ARBA" id="ARBA00022679"/>
    </source>
</evidence>
<dbReference type="Pfam" id="PF01553">
    <property type="entry name" value="Acyltransferase"/>
    <property type="match status" value="1"/>
</dbReference>
<dbReference type="PANTHER" id="PTHR10434">
    <property type="entry name" value="1-ACYL-SN-GLYCEROL-3-PHOSPHATE ACYLTRANSFERASE"/>
    <property type="match status" value="1"/>
</dbReference>
<keyword evidence="5" id="KW-1185">Reference proteome</keyword>
<evidence type="ECO:0000313" key="4">
    <source>
        <dbReference type="EMBL" id="QGQ96904.1"/>
    </source>
</evidence>
<keyword evidence="2 4" id="KW-0012">Acyltransferase</keyword>
<dbReference type="Proteomes" id="UP000426246">
    <property type="component" value="Chromosome"/>
</dbReference>
<evidence type="ECO:0000313" key="5">
    <source>
        <dbReference type="Proteomes" id="UP000426246"/>
    </source>
</evidence>
<evidence type="ECO:0000259" key="3">
    <source>
        <dbReference type="SMART" id="SM00563"/>
    </source>
</evidence>
<dbReference type="InterPro" id="IPR002123">
    <property type="entry name" value="Plipid/glycerol_acylTrfase"/>
</dbReference>
<dbReference type="SUPFAM" id="SSF69593">
    <property type="entry name" value="Glycerol-3-phosphate (1)-acyltransferase"/>
    <property type="match status" value="1"/>
</dbReference>
<accession>A0A6B8RMC0</accession>
<dbReference type="AlphaFoldDB" id="A0A6B8RMC0"/>
<gene>
    <name evidence="4" type="ORF">EHS13_19445</name>
</gene>
<feature type="domain" description="Phospholipid/glycerol acyltransferase" evidence="3">
    <location>
        <begin position="34"/>
        <end position="144"/>
    </location>
</feature>
<organism evidence="4 5">
    <name type="scientific">Paenibacillus psychroresistens</name>
    <dbReference type="NCBI Taxonomy" id="1778678"/>
    <lineage>
        <taxon>Bacteria</taxon>
        <taxon>Bacillati</taxon>
        <taxon>Bacillota</taxon>
        <taxon>Bacilli</taxon>
        <taxon>Bacillales</taxon>
        <taxon>Paenibacillaceae</taxon>
        <taxon>Paenibacillus</taxon>
    </lineage>
</organism>
<dbReference type="GO" id="GO:0006654">
    <property type="term" value="P:phosphatidic acid biosynthetic process"/>
    <property type="evidence" value="ECO:0007669"/>
    <property type="project" value="TreeGrafter"/>
</dbReference>
<evidence type="ECO:0000256" key="2">
    <source>
        <dbReference type="ARBA" id="ARBA00023315"/>
    </source>
</evidence>
<protein>
    <submittedName>
        <fullName evidence="4">1-acyl-sn-glycerol-3-phosphate acyltransferase</fullName>
    </submittedName>
</protein>